<organism evidence="1 2">
    <name type="scientific">Tardiphaga alba</name>
    <dbReference type="NCBI Taxonomy" id="340268"/>
    <lineage>
        <taxon>Bacteria</taxon>
        <taxon>Pseudomonadati</taxon>
        <taxon>Pseudomonadota</taxon>
        <taxon>Alphaproteobacteria</taxon>
        <taxon>Hyphomicrobiales</taxon>
        <taxon>Nitrobacteraceae</taxon>
        <taxon>Tardiphaga</taxon>
    </lineage>
</organism>
<gene>
    <name evidence="1" type="ORF">RPMA_20705</name>
</gene>
<dbReference type="Pfam" id="PF00300">
    <property type="entry name" value="His_Phos_1"/>
    <property type="match status" value="1"/>
</dbReference>
<evidence type="ECO:0000313" key="2">
    <source>
        <dbReference type="Proteomes" id="UP000682843"/>
    </source>
</evidence>
<dbReference type="EMBL" id="CP036498">
    <property type="protein sequence ID" value="QUS40994.1"/>
    <property type="molecule type" value="Genomic_DNA"/>
</dbReference>
<dbReference type="Gene3D" id="3.40.50.1240">
    <property type="entry name" value="Phosphoglycerate mutase-like"/>
    <property type="match status" value="1"/>
</dbReference>
<dbReference type="PANTHER" id="PTHR47623:SF1">
    <property type="entry name" value="OS09G0287300 PROTEIN"/>
    <property type="match status" value="1"/>
</dbReference>
<dbReference type="SMART" id="SM00855">
    <property type="entry name" value="PGAM"/>
    <property type="match status" value="1"/>
</dbReference>
<dbReference type="CDD" id="cd07067">
    <property type="entry name" value="HP_PGM_like"/>
    <property type="match status" value="1"/>
</dbReference>
<sequence>MRRLMLFRHAKTEADAPSGKDFDRRLDDRGRGDAALMGGWLNSHPPHPDMVCVSTAMRTRQTWDLISAAMPSNKPTVEHVEELYGAGLEEILAVIRDAAVQDPRRLMLVGHNPGLHEMALGLIKDGDYDGRKALSDNLPTGSVAIIDFAIDSWNDIAFRSGTLVTFASPKLLKGIGQ</sequence>
<dbReference type="InterPro" id="IPR029033">
    <property type="entry name" value="His_PPase_superfam"/>
</dbReference>
<dbReference type="SUPFAM" id="SSF53254">
    <property type="entry name" value="Phosphoglycerate mutase-like"/>
    <property type="match status" value="1"/>
</dbReference>
<protein>
    <submittedName>
        <fullName evidence="1">Histidine phosphatase family protein</fullName>
    </submittedName>
</protein>
<proteinExistence type="predicted"/>
<dbReference type="PANTHER" id="PTHR47623">
    <property type="entry name" value="OS09G0287300 PROTEIN"/>
    <property type="match status" value="1"/>
</dbReference>
<keyword evidence="2" id="KW-1185">Reference proteome</keyword>
<evidence type="ECO:0000313" key="1">
    <source>
        <dbReference type="EMBL" id="QUS40994.1"/>
    </source>
</evidence>
<name>A0ABX8AB47_9BRAD</name>
<accession>A0ABX8AB47</accession>
<dbReference type="RefSeq" id="WP_211909591.1">
    <property type="nucleotide sequence ID" value="NZ_CP036498.1"/>
</dbReference>
<dbReference type="Proteomes" id="UP000682843">
    <property type="component" value="Chromosome"/>
</dbReference>
<reference evidence="1 2" key="1">
    <citation type="submission" date="2019-02" db="EMBL/GenBank/DDBJ databases">
        <title>Emended description of the genus Rhodopseudomonas and description of Rhodopseudomonas albus sp. nov., a non-phototrophic, heavy-metal-tolerant bacterium isolated from garden soil.</title>
        <authorList>
            <person name="Bao Z."/>
            <person name="Cao W.W."/>
            <person name="Sato Y."/>
            <person name="Nishizawa T."/>
            <person name="Zhao J."/>
            <person name="Guo Y."/>
            <person name="Ohta H."/>
        </authorList>
    </citation>
    <scope>NUCLEOTIDE SEQUENCE [LARGE SCALE GENOMIC DNA]</scope>
    <source>
        <strain evidence="1 2">SK50-23</strain>
    </source>
</reference>
<dbReference type="InterPro" id="IPR013078">
    <property type="entry name" value="His_Pase_superF_clade-1"/>
</dbReference>